<feature type="compositionally biased region" description="Basic and acidic residues" evidence="1">
    <location>
        <begin position="30"/>
        <end position="51"/>
    </location>
</feature>
<comment type="caution">
    <text evidence="2">The sequence shown here is derived from an EMBL/GenBank/DDBJ whole genome shotgun (WGS) entry which is preliminary data.</text>
</comment>
<sequence length="163" mass="18179">MDDEEIQKALFDSDGEVDDDESRDAPFTPKKVEHISPRRTTPPREAKRRSSVDTSASESAPIAELKDDAEFPSTVSSSSSSQTSRPAQARKQSQLTRMDYKDFLPIERRLIETPRPGVNSWGHYGILVKFAPGTTNALEQSYGFTDYAPNLSKPAEAEQNRLC</sequence>
<dbReference type="OrthoDB" id="100243at2759"/>
<gene>
    <name evidence="2" type="ORF">PHPALM_11593</name>
</gene>
<dbReference type="EMBL" id="NCKW01006409">
    <property type="protein sequence ID" value="POM71795.1"/>
    <property type="molecule type" value="Genomic_DNA"/>
</dbReference>
<organism evidence="2 3">
    <name type="scientific">Phytophthora palmivora</name>
    <dbReference type="NCBI Taxonomy" id="4796"/>
    <lineage>
        <taxon>Eukaryota</taxon>
        <taxon>Sar</taxon>
        <taxon>Stramenopiles</taxon>
        <taxon>Oomycota</taxon>
        <taxon>Peronosporomycetes</taxon>
        <taxon>Peronosporales</taxon>
        <taxon>Peronosporaceae</taxon>
        <taxon>Phytophthora</taxon>
    </lineage>
</organism>
<evidence type="ECO:0000313" key="3">
    <source>
        <dbReference type="Proteomes" id="UP000237271"/>
    </source>
</evidence>
<name>A0A2P4Y1W4_9STRA</name>
<dbReference type="AlphaFoldDB" id="A0A2P4Y1W4"/>
<feature type="region of interest" description="Disordered" evidence="1">
    <location>
        <begin position="1"/>
        <end position="96"/>
    </location>
</feature>
<reference evidence="2 3" key="1">
    <citation type="journal article" date="2017" name="Genome Biol. Evol.">
        <title>Phytophthora megakarya and P. palmivora, closely related causal agents of cacao black pod rot, underwent increases in genome sizes and gene numbers by different mechanisms.</title>
        <authorList>
            <person name="Ali S.S."/>
            <person name="Shao J."/>
            <person name="Lary D.J."/>
            <person name="Kronmiller B."/>
            <person name="Shen D."/>
            <person name="Strem M.D."/>
            <person name="Amoako-Attah I."/>
            <person name="Akrofi A.Y."/>
            <person name="Begoude B.A."/>
            <person name="Ten Hoopen G.M."/>
            <person name="Coulibaly K."/>
            <person name="Kebe B.I."/>
            <person name="Melnick R.L."/>
            <person name="Guiltinan M.J."/>
            <person name="Tyler B.M."/>
            <person name="Meinhardt L.W."/>
            <person name="Bailey B.A."/>
        </authorList>
    </citation>
    <scope>NUCLEOTIDE SEQUENCE [LARGE SCALE GENOMIC DNA]</scope>
    <source>
        <strain evidence="3">sbr112.9</strain>
    </source>
</reference>
<dbReference type="Proteomes" id="UP000237271">
    <property type="component" value="Unassembled WGS sequence"/>
</dbReference>
<evidence type="ECO:0000256" key="1">
    <source>
        <dbReference type="SAM" id="MobiDB-lite"/>
    </source>
</evidence>
<proteinExistence type="predicted"/>
<evidence type="ECO:0000313" key="2">
    <source>
        <dbReference type="EMBL" id="POM71795.1"/>
    </source>
</evidence>
<keyword evidence="3" id="KW-1185">Reference proteome</keyword>
<accession>A0A2P4Y1W4</accession>
<feature type="compositionally biased region" description="Low complexity" evidence="1">
    <location>
        <begin position="72"/>
        <end position="90"/>
    </location>
</feature>
<protein>
    <submittedName>
        <fullName evidence="2">Uncharacterized protein</fullName>
    </submittedName>
</protein>
<feature type="compositionally biased region" description="Acidic residues" evidence="1">
    <location>
        <begin position="13"/>
        <end position="22"/>
    </location>
</feature>